<keyword evidence="1" id="KW-0812">Transmembrane</keyword>
<evidence type="ECO:0000256" key="1">
    <source>
        <dbReference type="SAM" id="Phobius"/>
    </source>
</evidence>
<organism evidence="2">
    <name type="scientific">Picea sitchensis</name>
    <name type="common">Sitka spruce</name>
    <name type="synonym">Pinus sitchensis</name>
    <dbReference type="NCBI Taxonomy" id="3332"/>
    <lineage>
        <taxon>Eukaryota</taxon>
        <taxon>Viridiplantae</taxon>
        <taxon>Streptophyta</taxon>
        <taxon>Embryophyta</taxon>
        <taxon>Tracheophyta</taxon>
        <taxon>Spermatophyta</taxon>
        <taxon>Pinopsida</taxon>
        <taxon>Pinidae</taxon>
        <taxon>Conifers I</taxon>
        <taxon>Pinales</taxon>
        <taxon>Pinaceae</taxon>
        <taxon>Picea</taxon>
    </lineage>
</organism>
<name>A9NPK9_PICSI</name>
<dbReference type="EMBL" id="BT071183">
    <property type="protein sequence ID" value="ACN40655.1"/>
    <property type="molecule type" value="mRNA"/>
</dbReference>
<keyword evidence="1" id="KW-1133">Transmembrane helix</keyword>
<accession>A9NPK9</accession>
<reference evidence="3" key="2">
    <citation type="submission" date="2009-02" db="EMBL/GenBank/DDBJ databases">
        <title>Full length sequence-verified cDNA sequences from Sitka spruce (Picea sitchensis).</title>
        <authorList>
            <person name="Reid K.E."/>
            <person name="Liao N."/>
            <person name="Ralph S."/>
            <person name="Kolosova N."/>
            <person name="Oddy C."/>
            <person name="Moore R."/>
            <person name="Mayo M."/>
            <person name="Wagner S."/>
            <person name="King J."/>
            <person name="Yanchuk A."/>
            <person name="Holt R."/>
            <person name="Jones S."/>
            <person name="Marra M."/>
            <person name="Ritland C.E."/>
            <person name="Ritland K."/>
            <person name="Bohlmann J."/>
        </authorList>
    </citation>
    <scope>NUCLEOTIDE SEQUENCE</scope>
    <source>
        <tissue evidence="3">Green portion of the leader tissue</tissue>
    </source>
</reference>
<proteinExistence type="evidence at transcript level"/>
<dbReference type="EMBL" id="EF083220">
    <property type="protein sequence ID" value="ABK22570.1"/>
    <property type="molecule type" value="mRNA"/>
</dbReference>
<dbReference type="AlphaFoldDB" id="A9NPK9"/>
<protein>
    <submittedName>
        <fullName evidence="2">Uncharacterized protein</fullName>
    </submittedName>
</protein>
<evidence type="ECO:0000313" key="3">
    <source>
        <dbReference type="EMBL" id="ACN40655.1"/>
    </source>
</evidence>
<evidence type="ECO:0000313" key="2">
    <source>
        <dbReference type="EMBL" id="ABK22570.1"/>
    </source>
</evidence>
<sequence length="65" mass="7358">MGSSSARQANFNIFQNVILLIVSMAGNIEVLLLRSYDMMKLPSGSFRKKKVSLVNIDQIWLLILM</sequence>
<reference evidence="2" key="1">
    <citation type="journal article" date="2008" name="BMC Genomics">
        <title>A conifer genomics resource of 200,000 spruce (Picea spp.) ESTs and 6,464 high-quality, sequence-finished full-length cDNAs for Sitka spruce (Picea sitchensis).</title>
        <authorList>
            <person name="Ralph S.G."/>
            <person name="Chun H.J."/>
            <person name="Kolosova N."/>
            <person name="Cooper D."/>
            <person name="Oddy C."/>
            <person name="Ritland C.E."/>
            <person name="Kirkpatrick R."/>
            <person name="Moore R."/>
            <person name="Barber S."/>
            <person name="Holt R.A."/>
            <person name="Jones S.J."/>
            <person name="Marra M.A."/>
            <person name="Douglas C.J."/>
            <person name="Ritland K."/>
            <person name="Bohlmann J."/>
        </authorList>
    </citation>
    <scope>NUCLEOTIDE SEQUENCE</scope>
    <source>
        <tissue evidence="2">Green portion of the leader tissue</tissue>
    </source>
</reference>
<keyword evidence="1" id="KW-0472">Membrane</keyword>
<feature type="transmembrane region" description="Helical" evidence="1">
    <location>
        <begin position="13"/>
        <end position="33"/>
    </location>
</feature>